<organism evidence="2 3">
    <name type="scientific">Alteromonas halophila</name>
    <dbReference type="NCBI Taxonomy" id="516698"/>
    <lineage>
        <taxon>Bacteria</taxon>
        <taxon>Pseudomonadati</taxon>
        <taxon>Pseudomonadota</taxon>
        <taxon>Gammaproteobacteria</taxon>
        <taxon>Alteromonadales</taxon>
        <taxon>Alteromonadaceae</taxon>
        <taxon>Alteromonas/Salinimonas group</taxon>
        <taxon>Alteromonas</taxon>
    </lineage>
</organism>
<keyword evidence="1" id="KW-0732">Signal</keyword>
<dbReference type="RefSeq" id="WP_189405201.1">
    <property type="nucleotide sequence ID" value="NZ_BMXP01000003.1"/>
</dbReference>
<reference evidence="2" key="2">
    <citation type="submission" date="2020-09" db="EMBL/GenBank/DDBJ databases">
        <authorList>
            <person name="Sun Q."/>
            <person name="Kim S."/>
        </authorList>
    </citation>
    <scope>NUCLEOTIDE SEQUENCE</scope>
    <source>
        <strain evidence="2">KCTC 22164</strain>
    </source>
</reference>
<gene>
    <name evidence="2" type="ORF">GCM10007391_16200</name>
</gene>
<comment type="caution">
    <text evidence="2">The sequence shown here is derived from an EMBL/GenBank/DDBJ whole genome shotgun (WGS) entry which is preliminary data.</text>
</comment>
<name>A0A918MY32_9ALTE</name>
<keyword evidence="3" id="KW-1185">Reference proteome</keyword>
<sequence length="258" mass="30070">MNKLTRGIALTTGLLFLGLWSATVAADQHKAKGAQQEMLAEMWVMVPKKGKMSELEQAMQEHLKFRRSKQDPREWRFYSPVLGSKLERIGVRAGGFTWKDMDSYRDWSMENGVSKHFQETAGEYLDHYHHYLSVEDYANSHWEPDVEYRYVGVTSYTPKMGHRQAIEKDKKMLADAAKAQKWPYHWAFSNEVGGRGEMTLAVPYKNWGAMAPPEEKFPALLTKHMGSEEKAMELMERWSSHFEDIHYNIWALRDDLME</sequence>
<proteinExistence type="predicted"/>
<protein>
    <submittedName>
        <fullName evidence="2">Uncharacterized protein</fullName>
    </submittedName>
</protein>
<evidence type="ECO:0000313" key="3">
    <source>
        <dbReference type="Proteomes" id="UP000631300"/>
    </source>
</evidence>
<feature type="chain" id="PRO_5036851237" evidence="1">
    <location>
        <begin position="26"/>
        <end position="258"/>
    </location>
</feature>
<dbReference type="Proteomes" id="UP000631300">
    <property type="component" value="Unassembled WGS sequence"/>
</dbReference>
<reference evidence="2" key="1">
    <citation type="journal article" date="2014" name="Int. J. Syst. Evol. Microbiol.">
        <title>Complete genome sequence of Corynebacterium casei LMG S-19264T (=DSM 44701T), isolated from a smear-ripened cheese.</title>
        <authorList>
            <consortium name="US DOE Joint Genome Institute (JGI-PGF)"/>
            <person name="Walter F."/>
            <person name="Albersmeier A."/>
            <person name="Kalinowski J."/>
            <person name="Ruckert C."/>
        </authorList>
    </citation>
    <scope>NUCLEOTIDE SEQUENCE</scope>
    <source>
        <strain evidence="2">KCTC 22164</strain>
    </source>
</reference>
<evidence type="ECO:0000256" key="1">
    <source>
        <dbReference type="SAM" id="SignalP"/>
    </source>
</evidence>
<feature type="signal peptide" evidence="1">
    <location>
        <begin position="1"/>
        <end position="25"/>
    </location>
</feature>
<evidence type="ECO:0000313" key="2">
    <source>
        <dbReference type="EMBL" id="GGW83471.1"/>
    </source>
</evidence>
<accession>A0A918MY32</accession>
<dbReference type="EMBL" id="BMXP01000003">
    <property type="protein sequence ID" value="GGW83471.1"/>
    <property type="molecule type" value="Genomic_DNA"/>
</dbReference>
<dbReference type="AlphaFoldDB" id="A0A918MY32"/>